<comment type="caution">
    <text evidence="10">The sequence shown here is derived from an EMBL/GenBank/DDBJ whole genome shotgun (WGS) entry which is preliminary data.</text>
</comment>
<proteinExistence type="inferred from homology"/>
<dbReference type="Gene3D" id="3.40.50.300">
    <property type="entry name" value="P-loop containing nucleotide triphosphate hydrolases"/>
    <property type="match status" value="2"/>
</dbReference>
<dbReference type="CDD" id="cd03241">
    <property type="entry name" value="ABC_RecN"/>
    <property type="match status" value="2"/>
</dbReference>
<keyword evidence="7" id="KW-0234">DNA repair</keyword>
<evidence type="ECO:0000256" key="1">
    <source>
        <dbReference type="ARBA" id="ARBA00003618"/>
    </source>
</evidence>
<dbReference type="EMBL" id="AUZY01006912">
    <property type="protein sequence ID" value="EQD52712.1"/>
    <property type="molecule type" value="Genomic_DNA"/>
</dbReference>
<accession>T1A6W3</accession>
<dbReference type="GO" id="GO:0006281">
    <property type="term" value="P:DNA repair"/>
    <property type="evidence" value="ECO:0007669"/>
    <property type="project" value="UniProtKB-KW"/>
</dbReference>
<comment type="function">
    <text evidence="1">May be involved in recombinational repair of damaged DNA.</text>
</comment>
<evidence type="ECO:0000256" key="3">
    <source>
        <dbReference type="ARBA" id="ARBA00021315"/>
    </source>
</evidence>
<organism evidence="10">
    <name type="scientific">mine drainage metagenome</name>
    <dbReference type="NCBI Taxonomy" id="410659"/>
    <lineage>
        <taxon>unclassified sequences</taxon>
        <taxon>metagenomes</taxon>
        <taxon>ecological metagenomes</taxon>
    </lineage>
</organism>
<evidence type="ECO:0000256" key="5">
    <source>
        <dbReference type="ARBA" id="ARBA00022763"/>
    </source>
</evidence>
<evidence type="ECO:0000313" key="10">
    <source>
        <dbReference type="EMBL" id="EQD52712.1"/>
    </source>
</evidence>
<dbReference type="GO" id="GO:0006310">
    <property type="term" value="P:DNA recombination"/>
    <property type="evidence" value="ECO:0007669"/>
    <property type="project" value="InterPro"/>
</dbReference>
<dbReference type="GO" id="GO:0043590">
    <property type="term" value="C:bacterial nucleoid"/>
    <property type="evidence" value="ECO:0007669"/>
    <property type="project" value="TreeGrafter"/>
</dbReference>
<dbReference type="PIRSF" id="PIRSF003128">
    <property type="entry name" value="RecN"/>
    <property type="match status" value="1"/>
</dbReference>
<dbReference type="PANTHER" id="PTHR11059:SF0">
    <property type="entry name" value="DNA REPAIR PROTEIN RECN"/>
    <property type="match status" value="1"/>
</dbReference>
<dbReference type="InterPro" id="IPR004604">
    <property type="entry name" value="DNA_recomb/repair_RecN"/>
</dbReference>
<dbReference type="InterPro" id="IPR027417">
    <property type="entry name" value="P-loop_NTPase"/>
</dbReference>
<reference evidence="10" key="2">
    <citation type="journal article" date="2014" name="ISME J.">
        <title>Microbial stratification in low pH oxic and suboxic macroscopic growths along an acid mine drainage.</title>
        <authorList>
            <person name="Mendez-Garcia C."/>
            <person name="Mesa V."/>
            <person name="Sprenger R.R."/>
            <person name="Richter M."/>
            <person name="Diez M.S."/>
            <person name="Solano J."/>
            <person name="Bargiela R."/>
            <person name="Golyshina O.V."/>
            <person name="Manteca A."/>
            <person name="Ramos J.L."/>
            <person name="Gallego J.R."/>
            <person name="Llorente I."/>
            <person name="Martins Dos Santos V.A."/>
            <person name="Jensen O.N."/>
            <person name="Pelaez A.I."/>
            <person name="Sanchez J."/>
            <person name="Ferrer M."/>
        </authorList>
    </citation>
    <scope>NUCLEOTIDE SEQUENCE</scope>
</reference>
<evidence type="ECO:0000256" key="2">
    <source>
        <dbReference type="ARBA" id="ARBA00009441"/>
    </source>
</evidence>
<evidence type="ECO:0000256" key="6">
    <source>
        <dbReference type="ARBA" id="ARBA00022840"/>
    </source>
</evidence>
<keyword evidence="6" id="KW-0067">ATP-binding</keyword>
<dbReference type="NCBIfam" id="NF008121">
    <property type="entry name" value="PRK10869.1"/>
    <property type="match status" value="1"/>
</dbReference>
<dbReference type="AlphaFoldDB" id="T1A6W3"/>
<reference evidence="10" key="1">
    <citation type="submission" date="2013-08" db="EMBL/GenBank/DDBJ databases">
        <authorList>
            <person name="Mendez C."/>
            <person name="Richter M."/>
            <person name="Ferrer M."/>
            <person name="Sanchez J."/>
        </authorList>
    </citation>
    <scope>NUCLEOTIDE SEQUENCE</scope>
</reference>
<keyword evidence="5" id="KW-0227">DNA damage</keyword>
<dbReference type="GO" id="GO:0005524">
    <property type="term" value="F:ATP binding"/>
    <property type="evidence" value="ECO:0007669"/>
    <property type="project" value="UniProtKB-KW"/>
</dbReference>
<evidence type="ECO:0000259" key="9">
    <source>
        <dbReference type="Pfam" id="PF02463"/>
    </source>
</evidence>
<dbReference type="GO" id="GO:0009432">
    <property type="term" value="P:SOS response"/>
    <property type="evidence" value="ECO:0007669"/>
    <property type="project" value="TreeGrafter"/>
</dbReference>
<evidence type="ECO:0000256" key="4">
    <source>
        <dbReference type="ARBA" id="ARBA00022741"/>
    </source>
</evidence>
<gene>
    <name evidence="10" type="ORF">B1B_10588</name>
</gene>
<evidence type="ECO:0000256" key="8">
    <source>
        <dbReference type="ARBA" id="ARBA00033408"/>
    </source>
</evidence>
<sequence>MLVNLDIQNYALISTLALDFESGLSVVTGETGAGKSILIEALGLTLGERAEMSVIGNRGADCSVTASYQVTDNPRAQAWLEAHSLGAADLCTLRRVLYRDGRPSRAFINDRPVTVQSLRELGDCLIDLHGQHEHQSLTRRAAQLELLDAVGDLGESARTVRECFGAWQDAQSELTRREQQAAENEEVRKTNLERLESLRALGPRPGEFESLVQAQRRLDHIERIRQGLVAIREAISHPDAPSCESLLRRAERETRSLIPLDPLLEPLVSGIEETLTRLESCTEAIDHYEADQQLDPDAIAEITRRFDGYQSLGYKYRLRPETLHEAFAALSEIADTLEGGEQGLERLRHGVSALERRFLEAARSLTAGRRATAQRLTKAVHALLADFGMAGATFRIGLQAEPASVHGLETGSFEFASHPDQEPWALGKVASGGELSRIALAIQLSSANAQWIPTLIFDEVDVGIGGRVAELVGQKLRALGNRRQVLCITHLPQVACQGHHHFKVAKVACEGIPETRVEALQTSAREEELARMLAGAVVTQTARRHAREMLEQATLEGLVRKRAD</sequence>
<dbReference type="Pfam" id="PF02463">
    <property type="entry name" value="SMC_N"/>
    <property type="match status" value="1"/>
</dbReference>
<evidence type="ECO:0000256" key="7">
    <source>
        <dbReference type="ARBA" id="ARBA00023204"/>
    </source>
</evidence>
<name>T1A6W3_9ZZZZ</name>
<keyword evidence="4" id="KW-0547">Nucleotide-binding</keyword>
<dbReference type="InterPro" id="IPR003395">
    <property type="entry name" value="RecF/RecN/SMC_N"/>
</dbReference>
<feature type="domain" description="RecF/RecN/SMC N-terminal" evidence="9">
    <location>
        <begin position="3"/>
        <end position="506"/>
    </location>
</feature>
<dbReference type="SUPFAM" id="SSF52540">
    <property type="entry name" value="P-loop containing nucleoside triphosphate hydrolases"/>
    <property type="match status" value="2"/>
</dbReference>
<comment type="similarity">
    <text evidence="2">Belongs to the RecN family.</text>
</comment>
<dbReference type="PANTHER" id="PTHR11059">
    <property type="entry name" value="DNA REPAIR PROTEIN RECN"/>
    <property type="match status" value="1"/>
</dbReference>
<protein>
    <recommendedName>
        <fullName evidence="3">DNA repair protein RecN</fullName>
    </recommendedName>
    <alternativeName>
        <fullName evidence="8">Recombination protein N</fullName>
    </alternativeName>
</protein>
<dbReference type="NCBIfam" id="TIGR00634">
    <property type="entry name" value="recN"/>
    <property type="match status" value="1"/>
</dbReference>